<protein>
    <submittedName>
        <fullName evidence="10">FtsX-like permease family protein</fullName>
    </submittedName>
</protein>
<comment type="subcellular location">
    <subcellularLocation>
        <location evidence="1">Cell membrane</location>
        <topology evidence="1">Multi-pass membrane protein</topology>
    </subcellularLocation>
</comment>
<organism evidence="10 11">
    <name type="scientific">Nesterenkonia flava</name>
    <dbReference type="NCBI Taxonomy" id="469799"/>
    <lineage>
        <taxon>Bacteria</taxon>
        <taxon>Bacillati</taxon>
        <taxon>Actinomycetota</taxon>
        <taxon>Actinomycetes</taxon>
        <taxon>Micrococcales</taxon>
        <taxon>Micrococcaceae</taxon>
        <taxon>Nesterenkonia</taxon>
    </lineage>
</organism>
<reference evidence="11" key="1">
    <citation type="submission" date="2023-07" db="EMBL/GenBank/DDBJ databases">
        <title>Description of three actinobacteria isolated from air of manufacturing shop in a pharmaceutical factory.</title>
        <authorList>
            <person name="Zhang D.-F."/>
        </authorList>
    </citation>
    <scope>NUCLEOTIDE SEQUENCE [LARGE SCALE GENOMIC DNA]</scope>
    <source>
        <strain evidence="11">CCTCC AB 207010</strain>
    </source>
</reference>
<comment type="similarity">
    <text evidence="6">Belongs to the ABC-4 integral membrane protein family.</text>
</comment>
<evidence type="ECO:0000259" key="9">
    <source>
        <dbReference type="Pfam" id="PF12704"/>
    </source>
</evidence>
<feature type="transmembrane region" description="Helical" evidence="7">
    <location>
        <begin position="21"/>
        <end position="45"/>
    </location>
</feature>
<dbReference type="PANTHER" id="PTHR30572">
    <property type="entry name" value="MEMBRANE COMPONENT OF TRANSPORTER-RELATED"/>
    <property type="match status" value="1"/>
</dbReference>
<feature type="transmembrane region" description="Helical" evidence="7">
    <location>
        <begin position="394"/>
        <end position="416"/>
    </location>
</feature>
<evidence type="ECO:0000313" key="10">
    <source>
        <dbReference type="EMBL" id="MDR5710955.1"/>
    </source>
</evidence>
<proteinExistence type="inferred from homology"/>
<dbReference type="Proteomes" id="UP001260872">
    <property type="component" value="Unassembled WGS sequence"/>
</dbReference>
<evidence type="ECO:0000256" key="4">
    <source>
        <dbReference type="ARBA" id="ARBA00022989"/>
    </source>
</evidence>
<dbReference type="RefSeq" id="WP_310536343.1">
    <property type="nucleotide sequence ID" value="NZ_BAAAOC010000093.1"/>
</dbReference>
<accession>A0ABU1FQP3</accession>
<comment type="caution">
    <text evidence="10">The sequence shown here is derived from an EMBL/GenBank/DDBJ whole genome shotgun (WGS) entry which is preliminary data.</text>
</comment>
<evidence type="ECO:0000313" key="11">
    <source>
        <dbReference type="Proteomes" id="UP001260872"/>
    </source>
</evidence>
<feature type="domain" description="MacB-like periplasmic core" evidence="9">
    <location>
        <begin position="21"/>
        <end position="217"/>
    </location>
</feature>
<feature type="transmembrane region" description="Helical" evidence="7">
    <location>
        <begin position="345"/>
        <end position="374"/>
    </location>
</feature>
<gene>
    <name evidence="10" type="ORF">RH857_02200</name>
</gene>
<sequence>MKSLDVARTALGNTMRSKLRTALTVLAIVIGAFTLTITSGLAAGINQTVDDMVAGYGEEDQLFVMPAAAMGMGEDTGPGPQEYDPDAARAESEFGQAMLSEADIETLESIEGVTNVDPIFFVSPDYMEIDGTQYTFSDIGFPADAPAMELVAGEAPAREAAEITIPETWLTVFDENAEDYEEVDPEIALGQTVEIGISNMVYEQDTVEAEIVGVSTQNLAGIGGSPMPSHALNDELYEIQNSGLDIEREDAFVQAVVDVENLAENEQAIKDALQEEGMLGMTLEDMLGIIQSVIDAIAYVLYGFAIIALLAASFGIVNTLLMSVQERTREIGLMKAMGMSSGKVFGLFSTEAVLIGIFGSVIGAGLGLIAGFAANGALTAPGGPLGNVGGLTLFALNVPILVLTMILIIVIAFLAGTLPATRAAKKDPIEALRYE</sequence>
<keyword evidence="5 7" id="KW-0472">Membrane</keyword>
<evidence type="ECO:0000256" key="7">
    <source>
        <dbReference type="SAM" id="Phobius"/>
    </source>
</evidence>
<dbReference type="InterPro" id="IPR003838">
    <property type="entry name" value="ABC3_permease_C"/>
</dbReference>
<dbReference type="PANTHER" id="PTHR30572:SF4">
    <property type="entry name" value="ABC TRANSPORTER PERMEASE YTRF"/>
    <property type="match status" value="1"/>
</dbReference>
<evidence type="ECO:0000259" key="8">
    <source>
        <dbReference type="Pfam" id="PF02687"/>
    </source>
</evidence>
<evidence type="ECO:0000256" key="3">
    <source>
        <dbReference type="ARBA" id="ARBA00022692"/>
    </source>
</evidence>
<evidence type="ECO:0000256" key="2">
    <source>
        <dbReference type="ARBA" id="ARBA00022475"/>
    </source>
</evidence>
<dbReference type="Pfam" id="PF02687">
    <property type="entry name" value="FtsX"/>
    <property type="match status" value="1"/>
</dbReference>
<evidence type="ECO:0000256" key="5">
    <source>
        <dbReference type="ARBA" id="ARBA00023136"/>
    </source>
</evidence>
<keyword evidence="2" id="KW-1003">Cell membrane</keyword>
<evidence type="ECO:0000256" key="6">
    <source>
        <dbReference type="ARBA" id="ARBA00038076"/>
    </source>
</evidence>
<name>A0ABU1FQP3_9MICC</name>
<keyword evidence="11" id="KW-1185">Reference proteome</keyword>
<dbReference type="Pfam" id="PF12704">
    <property type="entry name" value="MacB_PCD"/>
    <property type="match status" value="1"/>
</dbReference>
<feature type="transmembrane region" description="Helical" evidence="7">
    <location>
        <begin position="299"/>
        <end position="324"/>
    </location>
</feature>
<dbReference type="InterPro" id="IPR025857">
    <property type="entry name" value="MacB_PCD"/>
</dbReference>
<keyword evidence="4 7" id="KW-1133">Transmembrane helix</keyword>
<feature type="domain" description="ABC3 transporter permease C-terminal" evidence="8">
    <location>
        <begin position="304"/>
        <end position="428"/>
    </location>
</feature>
<dbReference type="InterPro" id="IPR050250">
    <property type="entry name" value="Macrolide_Exporter_MacB"/>
</dbReference>
<dbReference type="EMBL" id="JAVKGT010000004">
    <property type="protein sequence ID" value="MDR5710955.1"/>
    <property type="molecule type" value="Genomic_DNA"/>
</dbReference>
<keyword evidence="3 7" id="KW-0812">Transmembrane</keyword>
<evidence type="ECO:0000256" key="1">
    <source>
        <dbReference type="ARBA" id="ARBA00004651"/>
    </source>
</evidence>